<comment type="catalytic activity">
    <reaction evidence="8">
        <text>L-glutamine + H2O = L-glutamate + NH4(+)</text>
        <dbReference type="Rhea" id="RHEA:15889"/>
        <dbReference type="ChEBI" id="CHEBI:15377"/>
        <dbReference type="ChEBI" id="CHEBI:28938"/>
        <dbReference type="ChEBI" id="CHEBI:29985"/>
        <dbReference type="ChEBI" id="CHEBI:58359"/>
        <dbReference type="EC" id="3.5.1.2"/>
    </reaction>
</comment>
<dbReference type="EMBL" id="BAAALT010000014">
    <property type="protein sequence ID" value="GAA1787913.1"/>
    <property type="molecule type" value="Genomic_DNA"/>
</dbReference>
<keyword evidence="10" id="KW-1185">Reference proteome</keyword>
<dbReference type="PANTHER" id="PTHR47552">
    <property type="entry name" value="PHOSPHORIBOSYLFORMYLGLYCINAMIDINE SYNTHASE SUBUNIT PURQ"/>
    <property type="match status" value="1"/>
</dbReference>
<sequence>MTAAIGVVTFPGSLDDGDACRAAYLAGARVLRLWHADPDLHGVDAVILPGGFSYGDYLRCGAIARFAPVMESIIDAAKGGMPVLGICNGFQILCEAHLLPGALTRNSHLHFRNRDQVLRVESTGTAWTGGFSPGQEIVIPVKNGEGRYVADAATLDKLDAEGLVVARYVDGNPNGSQRSIAAIRNPDGNVVGIMPHPEHAVEALTGPSTDGLGFFSSVLRHLAAYERVTTP</sequence>
<dbReference type="Gene3D" id="3.40.50.880">
    <property type="match status" value="1"/>
</dbReference>
<comment type="function">
    <text evidence="8">Part of the phosphoribosylformylglycinamidine synthase complex involved in the purines biosynthetic pathway. Catalyzes the ATP-dependent conversion of formylglycinamide ribonucleotide (FGAR) and glutamine to yield formylglycinamidine ribonucleotide (FGAM) and glutamate. The FGAM synthase complex is composed of three subunits. PurQ produces an ammonia molecule by converting glutamine to glutamate. PurL transfers the ammonia molecule to FGAR to form FGAM in an ATP-dependent manner. PurS interacts with PurQ and PurL and is thought to assist in the transfer of the ammonia molecule from PurQ to PurL.</text>
</comment>
<keyword evidence="7 8" id="KW-0315">Glutamine amidotransferase</keyword>
<evidence type="ECO:0000256" key="4">
    <source>
        <dbReference type="ARBA" id="ARBA00022755"/>
    </source>
</evidence>
<organism evidence="9 10">
    <name type="scientific">Luedemannella flava</name>
    <dbReference type="NCBI Taxonomy" id="349316"/>
    <lineage>
        <taxon>Bacteria</taxon>
        <taxon>Bacillati</taxon>
        <taxon>Actinomycetota</taxon>
        <taxon>Actinomycetes</taxon>
        <taxon>Micromonosporales</taxon>
        <taxon>Micromonosporaceae</taxon>
        <taxon>Luedemannella</taxon>
    </lineage>
</organism>
<keyword evidence="4 8" id="KW-0658">Purine biosynthesis</keyword>
<proteinExistence type="inferred from homology"/>
<dbReference type="RefSeq" id="WP_344126225.1">
    <property type="nucleotide sequence ID" value="NZ_BAAALT010000014.1"/>
</dbReference>
<gene>
    <name evidence="8 9" type="primary">purQ</name>
    <name evidence="9" type="ORF">GCM10009682_07460</name>
</gene>
<protein>
    <recommendedName>
        <fullName evidence="8">Phosphoribosylformylglycinamidine synthase subunit PurQ</fullName>
        <shortName evidence="8">FGAM synthase</shortName>
        <ecNumber evidence="8">6.3.5.3</ecNumber>
    </recommendedName>
    <alternativeName>
        <fullName evidence="8">Formylglycinamide ribonucleotide amidotransferase subunit I</fullName>
        <shortName evidence="8">FGAR amidotransferase I</shortName>
        <shortName evidence="8">FGAR-AT I</shortName>
    </alternativeName>
    <alternativeName>
        <fullName evidence="8">Glutaminase PurQ</fullName>
        <ecNumber evidence="8">3.5.1.2</ecNumber>
    </alternativeName>
    <alternativeName>
        <fullName evidence="8">Phosphoribosylformylglycinamidine synthase subunit I</fullName>
    </alternativeName>
</protein>
<dbReference type="InterPro" id="IPR010075">
    <property type="entry name" value="PRibForGlyAmidine_synth_PurQ"/>
</dbReference>
<keyword evidence="6 8" id="KW-0067">ATP-binding</keyword>
<evidence type="ECO:0000313" key="9">
    <source>
        <dbReference type="EMBL" id="GAA1787913.1"/>
    </source>
</evidence>
<keyword evidence="3 8" id="KW-0547">Nucleotide-binding</keyword>
<dbReference type="HAMAP" id="MF_00421">
    <property type="entry name" value="PurQ"/>
    <property type="match status" value="1"/>
</dbReference>
<dbReference type="NCBIfam" id="TIGR01737">
    <property type="entry name" value="FGAM_synth_I"/>
    <property type="match status" value="1"/>
</dbReference>
<accession>A0ABP4XQ99</accession>
<comment type="caution">
    <text evidence="9">The sequence shown here is derived from an EMBL/GenBank/DDBJ whole genome shotgun (WGS) entry which is preliminary data.</text>
</comment>
<dbReference type="PIRSF" id="PIRSF001586">
    <property type="entry name" value="FGAM_synth_I"/>
    <property type="match status" value="1"/>
</dbReference>
<evidence type="ECO:0000256" key="7">
    <source>
        <dbReference type="ARBA" id="ARBA00022962"/>
    </source>
</evidence>
<name>A0ABP4XQ99_9ACTN</name>
<keyword evidence="1 8" id="KW-0963">Cytoplasm</keyword>
<comment type="pathway">
    <text evidence="8">Purine metabolism; IMP biosynthesis via de novo pathway; 5-amino-1-(5-phospho-D-ribosyl)imidazole from N(2)-formyl-N(1)-(5-phospho-D-ribosyl)glycinamide: step 1/2.</text>
</comment>
<dbReference type="EC" id="3.5.1.2" evidence="8"/>
<feature type="active site" description="Nucleophile" evidence="8">
    <location>
        <position position="87"/>
    </location>
</feature>
<feature type="active site" evidence="8">
    <location>
        <position position="198"/>
    </location>
</feature>
<reference evidence="10" key="1">
    <citation type="journal article" date="2019" name="Int. J. Syst. Evol. Microbiol.">
        <title>The Global Catalogue of Microorganisms (GCM) 10K type strain sequencing project: providing services to taxonomists for standard genome sequencing and annotation.</title>
        <authorList>
            <consortium name="The Broad Institute Genomics Platform"/>
            <consortium name="The Broad Institute Genome Sequencing Center for Infectious Disease"/>
            <person name="Wu L."/>
            <person name="Ma J."/>
        </authorList>
    </citation>
    <scope>NUCLEOTIDE SEQUENCE [LARGE SCALE GENOMIC DNA]</scope>
    <source>
        <strain evidence="10">JCM 13250</strain>
    </source>
</reference>
<evidence type="ECO:0000256" key="1">
    <source>
        <dbReference type="ARBA" id="ARBA00022490"/>
    </source>
</evidence>
<evidence type="ECO:0000256" key="6">
    <source>
        <dbReference type="ARBA" id="ARBA00022840"/>
    </source>
</evidence>
<evidence type="ECO:0000256" key="5">
    <source>
        <dbReference type="ARBA" id="ARBA00022801"/>
    </source>
</evidence>
<keyword evidence="5 8" id="KW-0378">Hydrolase</keyword>
<dbReference type="CDD" id="cd01740">
    <property type="entry name" value="GATase1_FGAR_AT"/>
    <property type="match status" value="1"/>
</dbReference>
<comment type="subunit">
    <text evidence="8">Part of the FGAM synthase complex composed of 1 PurL, 1 PurQ and 2 PurS subunits.</text>
</comment>
<keyword evidence="2 8" id="KW-0436">Ligase</keyword>
<evidence type="ECO:0000313" key="10">
    <source>
        <dbReference type="Proteomes" id="UP001500218"/>
    </source>
</evidence>
<comment type="catalytic activity">
    <reaction evidence="8">
        <text>N(2)-formyl-N(1)-(5-phospho-beta-D-ribosyl)glycinamide + L-glutamine + ATP + H2O = 2-formamido-N(1)-(5-O-phospho-beta-D-ribosyl)acetamidine + L-glutamate + ADP + phosphate + H(+)</text>
        <dbReference type="Rhea" id="RHEA:17129"/>
        <dbReference type="ChEBI" id="CHEBI:15377"/>
        <dbReference type="ChEBI" id="CHEBI:15378"/>
        <dbReference type="ChEBI" id="CHEBI:29985"/>
        <dbReference type="ChEBI" id="CHEBI:30616"/>
        <dbReference type="ChEBI" id="CHEBI:43474"/>
        <dbReference type="ChEBI" id="CHEBI:58359"/>
        <dbReference type="ChEBI" id="CHEBI:147286"/>
        <dbReference type="ChEBI" id="CHEBI:147287"/>
        <dbReference type="ChEBI" id="CHEBI:456216"/>
        <dbReference type="EC" id="6.3.5.3"/>
    </reaction>
</comment>
<comment type="subcellular location">
    <subcellularLocation>
        <location evidence="8">Cytoplasm</location>
    </subcellularLocation>
</comment>
<evidence type="ECO:0000256" key="2">
    <source>
        <dbReference type="ARBA" id="ARBA00022598"/>
    </source>
</evidence>
<dbReference type="Proteomes" id="UP001500218">
    <property type="component" value="Unassembled WGS sequence"/>
</dbReference>
<dbReference type="PANTHER" id="PTHR47552:SF1">
    <property type="entry name" value="PHOSPHORIBOSYLFORMYLGLYCINAMIDINE SYNTHASE SUBUNIT PURQ"/>
    <property type="match status" value="1"/>
</dbReference>
<feature type="active site" evidence="8">
    <location>
        <position position="196"/>
    </location>
</feature>
<dbReference type="SUPFAM" id="SSF52317">
    <property type="entry name" value="Class I glutamine amidotransferase-like"/>
    <property type="match status" value="1"/>
</dbReference>
<dbReference type="Pfam" id="PF13507">
    <property type="entry name" value="GATase_5"/>
    <property type="match status" value="1"/>
</dbReference>
<dbReference type="InterPro" id="IPR029062">
    <property type="entry name" value="Class_I_gatase-like"/>
</dbReference>
<dbReference type="EC" id="6.3.5.3" evidence="8"/>
<dbReference type="SMART" id="SM01211">
    <property type="entry name" value="GATase_5"/>
    <property type="match status" value="1"/>
</dbReference>
<evidence type="ECO:0000256" key="3">
    <source>
        <dbReference type="ARBA" id="ARBA00022741"/>
    </source>
</evidence>
<dbReference type="NCBIfam" id="NF002957">
    <property type="entry name" value="PRK03619.1"/>
    <property type="match status" value="1"/>
</dbReference>
<evidence type="ECO:0000256" key="8">
    <source>
        <dbReference type="HAMAP-Rule" id="MF_00421"/>
    </source>
</evidence>
<dbReference type="PROSITE" id="PS51273">
    <property type="entry name" value="GATASE_TYPE_1"/>
    <property type="match status" value="1"/>
</dbReference>